<sequence length="62" mass="6829">MTKRVSGGGRMVRVPADRRAAFGQWRIDGSTDRMGGLRGPGANKARYLLYSRIFSRSGDIKA</sequence>
<accession>A0A9E6ZHN9</accession>
<dbReference type="AlphaFoldDB" id="A0A9E6ZHN9"/>
<proteinExistence type="predicted"/>
<dbReference type="EMBL" id="CP080467">
    <property type="protein sequence ID" value="UNO50982.1"/>
    <property type="molecule type" value="Genomic_DNA"/>
</dbReference>
<dbReference type="Proteomes" id="UP000829401">
    <property type="component" value="Chromosome"/>
</dbReference>
<reference evidence="2" key="1">
    <citation type="journal article" date="2022" name="G3 (Bethesda)">
        <title>Unveiling the complete genome sequence of Alicyclobacillus acidoterrestris DSM 3922T, a taint-producing strain.</title>
        <authorList>
            <person name="Leonardo I.C."/>
            <person name="Barreto Crespo M.T."/>
            <person name="Gaspar F.B."/>
        </authorList>
    </citation>
    <scope>NUCLEOTIDE SEQUENCE [LARGE SCALE GENOMIC DNA]</scope>
    <source>
        <strain evidence="2">DSM 3922</strain>
    </source>
</reference>
<organism evidence="1 2">
    <name type="scientific">Alicyclobacillus acidoterrestris (strain ATCC 49025 / DSM 3922 / CIP 106132 / NCIMB 13137 / GD3B)</name>
    <dbReference type="NCBI Taxonomy" id="1356854"/>
    <lineage>
        <taxon>Bacteria</taxon>
        <taxon>Bacillati</taxon>
        <taxon>Bacillota</taxon>
        <taxon>Bacilli</taxon>
        <taxon>Bacillales</taxon>
        <taxon>Alicyclobacillaceae</taxon>
        <taxon>Alicyclobacillus</taxon>
    </lineage>
</organism>
<name>A0A9E6ZHN9_ALIAG</name>
<evidence type="ECO:0000313" key="1">
    <source>
        <dbReference type="EMBL" id="UNO50982.1"/>
    </source>
</evidence>
<dbReference type="RefSeq" id="WP_152498728.1">
    <property type="nucleotide sequence ID" value="NZ_AURB01000068.1"/>
</dbReference>
<dbReference type="KEGG" id="aaco:K1I37_09265"/>
<keyword evidence="2" id="KW-1185">Reference proteome</keyword>
<protein>
    <submittedName>
        <fullName evidence="1">Uncharacterized protein</fullName>
    </submittedName>
</protein>
<gene>
    <name evidence="1" type="ORF">K1I37_09265</name>
</gene>
<evidence type="ECO:0000313" key="2">
    <source>
        <dbReference type="Proteomes" id="UP000829401"/>
    </source>
</evidence>